<gene>
    <name evidence="3" type="ORF">HHL10_22675</name>
</gene>
<keyword evidence="1" id="KW-0732">Signal</keyword>
<dbReference type="Gene3D" id="2.60.40.10">
    <property type="entry name" value="Immunoglobulins"/>
    <property type="match status" value="1"/>
</dbReference>
<dbReference type="RefSeq" id="WP_205833164.1">
    <property type="nucleotide sequence ID" value="NZ_JABBFW010000022.1"/>
</dbReference>
<dbReference type="InterPro" id="IPR013783">
    <property type="entry name" value="Ig-like_fold"/>
</dbReference>
<evidence type="ECO:0000313" key="4">
    <source>
        <dbReference type="Proteomes" id="UP000574067"/>
    </source>
</evidence>
<dbReference type="InterPro" id="IPR015202">
    <property type="entry name" value="GO-like_E_set"/>
</dbReference>
<dbReference type="Proteomes" id="UP000574067">
    <property type="component" value="Unassembled WGS sequence"/>
</dbReference>
<dbReference type="CDD" id="cd02851">
    <property type="entry name" value="E_set_GO_C"/>
    <property type="match status" value="1"/>
</dbReference>
<reference evidence="3 4" key="1">
    <citation type="submission" date="2020-04" db="EMBL/GenBank/DDBJ databases">
        <title>Azohydromonas sp. isolated from soil.</title>
        <authorList>
            <person name="Dahal R.H."/>
        </authorList>
    </citation>
    <scope>NUCLEOTIDE SEQUENCE [LARGE SCALE GENOMIC DNA]</scope>
    <source>
        <strain evidence="3 4">G-1-1-14</strain>
    </source>
</reference>
<name>A0A848FHU9_9BURK</name>
<dbReference type="Pfam" id="PF09118">
    <property type="entry name" value="GO-like_E_set"/>
    <property type="match status" value="1"/>
</dbReference>
<feature type="chain" id="PRO_5032963707" evidence="1">
    <location>
        <begin position="28"/>
        <end position="541"/>
    </location>
</feature>
<dbReference type="PANTHER" id="PTHR32208:SF56">
    <property type="entry name" value="GALACTOSE OXIDASE-RELATED"/>
    <property type="match status" value="1"/>
</dbReference>
<dbReference type="Gene3D" id="2.130.10.80">
    <property type="entry name" value="Galactose oxidase/kelch, beta-propeller"/>
    <property type="match status" value="1"/>
</dbReference>
<dbReference type="InterPro" id="IPR014756">
    <property type="entry name" value="Ig_E-set"/>
</dbReference>
<sequence length="541" mass="58354">MNPRSMNALSRRALGHGLLAVLTAALAGCYGNAERQETHAVPHGAVATHGPVLPAEGSARAHVEGAFGPAFAWPVIPIHMVLLPDHRVLAYGTDRNGRQGAALHYAVWDPKAGGGPEAFLTLPNVTGTDIFCSAQSLLADGTVTLLGGDEQVGGRPLNNGNADVNVFDPRSNEMRKAEGMAFRRWYPTLVVMPSGDRLVLGGLIKNASSRWTFYERSVANTPEVYTPGSGWRSLTAARSHRAYGSRAESYYYPRAWVAPQGDVFIVGHDGRMFRLDPRGQGKLRQLRDTVPEANERMPAVMFEPGRILALRGERQAVVVDINGREPVVQPAEAPSAHREWGNATLLADGQVWLSGGSVTANQLGDEHYHSELWNPATGRWTRTADAAQPRLYHSAAMLLPDGSVLTGGGGAPGPLIQLNGEIWFPPYLFQRDGSGRFAPRPAVARSPTQLAAGSELRVELAPGVQATRLTLVRSGSVTHSFNHEQRFMALEFKQSGAELRATLPADVNRLLPGYYLLFVFDEHGVPSMGQSLLVTNPGTVG</sequence>
<dbReference type="SUPFAM" id="SSF50965">
    <property type="entry name" value="Galactose oxidase, central domain"/>
    <property type="match status" value="1"/>
</dbReference>
<organism evidence="3 4">
    <name type="scientific">Azohydromonas caseinilytica</name>
    <dbReference type="NCBI Taxonomy" id="2728836"/>
    <lineage>
        <taxon>Bacteria</taxon>
        <taxon>Pseudomonadati</taxon>
        <taxon>Pseudomonadota</taxon>
        <taxon>Betaproteobacteria</taxon>
        <taxon>Burkholderiales</taxon>
        <taxon>Sphaerotilaceae</taxon>
        <taxon>Azohydromonas</taxon>
    </lineage>
</organism>
<comment type="caution">
    <text evidence="3">The sequence shown here is derived from an EMBL/GenBank/DDBJ whole genome shotgun (WGS) entry which is preliminary data.</text>
</comment>
<dbReference type="SUPFAM" id="SSF81296">
    <property type="entry name" value="E set domains"/>
    <property type="match status" value="1"/>
</dbReference>
<evidence type="ECO:0000313" key="3">
    <source>
        <dbReference type="EMBL" id="NML17780.1"/>
    </source>
</evidence>
<dbReference type="EMBL" id="JABBFW010000022">
    <property type="protein sequence ID" value="NML17780.1"/>
    <property type="molecule type" value="Genomic_DNA"/>
</dbReference>
<feature type="signal peptide" evidence="1">
    <location>
        <begin position="1"/>
        <end position="27"/>
    </location>
</feature>
<dbReference type="PANTHER" id="PTHR32208">
    <property type="entry name" value="SECRETED PROTEIN-RELATED"/>
    <property type="match status" value="1"/>
</dbReference>
<keyword evidence="4" id="KW-1185">Reference proteome</keyword>
<dbReference type="AlphaFoldDB" id="A0A848FHU9"/>
<protein>
    <submittedName>
        <fullName evidence="3">DUF1929 domain-containing protein</fullName>
    </submittedName>
</protein>
<accession>A0A848FHU9</accession>
<proteinExistence type="predicted"/>
<dbReference type="PROSITE" id="PS51257">
    <property type="entry name" value="PROKAR_LIPOPROTEIN"/>
    <property type="match status" value="1"/>
</dbReference>
<dbReference type="InterPro" id="IPR037293">
    <property type="entry name" value="Gal_Oxidase_central_sf"/>
</dbReference>
<feature type="domain" description="Galactose oxidase-like Early set" evidence="2">
    <location>
        <begin position="440"/>
        <end position="531"/>
    </location>
</feature>
<evidence type="ECO:0000259" key="2">
    <source>
        <dbReference type="Pfam" id="PF09118"/>
    </source>
</evidence>
<dbReference type="InterPro" id="IPR011043">
    <property type="entry name" value="Gal_Oxase/kelch_b-propeller"/>
</dbReference>
<evidence type="ECO:0000256" key="1">
    <source>
        <dbReference type="SAM" id="SignalP"/>
    </source>
</evidence>